<feature type="domain" description="DUF7069" evidence="3">
    <location>
        <begin position="219"/>
        <end position="288"/>
    </location>
</feature>
<dbReference type="PANTHER" id="PTHR10039">
    <property type="entry name" value="AMELOGENIN"/>
    <property type="match status" value="1"/>
</dbReference>
<dbReference type="Gene3D" id="1.25.40.20">
    <property type="entry name" value="Ankyrin repeat-containing domain"/>
    <property type="match status" value="1"/>
</dbReference>
<name>A0A6A5UNI3_9PLEO</name>
<dbReference type="InterPro" id="IPR002110">
    <property type="entry name" value="Ankyrin_rpt"/>
</dbReference>
<dbReference type="PANTHER" id="PTHR10039:SF17">
    <property type="entry name" value="FUNGAL STAND N-TERMINAL GOODBYE DOMAIN-CONTAINING PROTEIN-RELATED"/>
    <property type="match status" value="1"/>
</dbReference>
<dbReference type="InterPro" id="IPR056884">
    <property type="entry name" value="NPHP3-like_N"/>
</dbReference>
<organism evidence="5 6">
    <name type="scientific">Bimuria novae-zelandiae CBS 107.79</name>
    <dbReference type="NCBI Taxonomy" id="1447943"/>
    <lineage>
        <taxon>Eukaryota</taxon>
        <taxon>Fungi</taxon>
        <taxon>Dikarya</taxon>
        <taxon>Ascomycota</taxon>
        <taxon>Pezizomycotina</taxon>
        <taxon>Dothideomycetes</taxon>
        <taxon>Pleosporomycetidae</taxon>
        <taxon>Pleosporales</taxon>
        <taxon>Massarineae</taxon>
        <taxon>Didymosphaeriaceae</taxon>
        <taxon>Bimuria</taxon>
    </lineage>
</organism>
<dbReference type="InterPro" id="IPR027417">
    <property type="entry name" value="P-loop_NTPase"/>
</dbReference>
<dbReference type="InterPro" id="IPR055497">
    <property type="entry name" value="DUF7069"/>
</dbReference>
<dbReference type="PROSITE" id="PS50297">
    <property type="entry name" value="ANK_REP_REGION"/>
    <property type="match status" value="2"/>
</dbReference>
<dbReference type="PROSITE" id="PS50088">
    <property type="entry name" value="ANK_REPEAT"/>
    <property type="match status" value="2"/>
</dbReference>
<feature type="domain" description="Nephrocystin 3-like N-terminal" evidence="4">
    <location>
        <begin position="22"/>
        <end position="187"/>
    </location>
</feature>
<accession>A0A6A5UNI3</accession>
<feature type="repeat" description="ANK" evidence="2">
    <location>
        <begin position="614"/>
        <end position="636"/>
    </location>
</feature>
<dbReference type="SMART" id="SM00248">
    <property type="entry name" value="ANK"/>
    <property type="match status" value="4"/>
</dbReference>
<sequence length="648" mass="73017">MDDLFTCDYEDRKNVNCDRIPGTCEWFTNHPLFGEFNDNSDSRLLWVSADPGCGKSVLAKYLVDEILPTPGRTVSYFFFKDGFPDQQSASVAMCSLIRQILLKRPDLLTLSMLHRMGREGKALFKSASALFVYLMSIAGNEEADEVVCVLDALDECHHKDFIGLSHELRRWFLHKNHLNIKFLLLSRPYQHIQWEFQELEDFMPTIHLSGESEIEVAKITIEIDMVIGSRVQSVGQKRKLQKEECEHLQTLLTAVSHRTYLWVTLTLDVIENMHGFTKGNVIKAVQRLPQTLDEAYNKILDRSPNAPKALRALQAVIIARRPLTIREIKVYLLHQTAREFLSHRTNPDAEHVIQNTDKSSDQLAWKYAVRPEEADAVVAEACIRYLTIPMVINQANSLFDTYALVFWNEHFIHSSICSHDETTRLALRLVDPQALWRRVSGVQHKVAGLDTATSSSYVLSSTYGSSIKVTGSLIPAALLGLHQVVKLLLETTDIDMNAKDHGKYERLPLFWVAENDYGYTEIVKLLVACPSIDLNLLNGAGWSPLWHATFRQSHSAVKLLLSTNRLLLAVPEINLDAETKLGNTALMTAARAGNKSLAKDLIRVGADVNKRNSNGVTALELAARKGHQRVVKLLLETRQCDEASIIAS</sequence>
<proteinExistence type="predicted"/>
<protein>
    <submittedName>
        <fullName evidence="5">Uncharacterized protein</fullName>
    </submittedName>
</protein>
<evidence type="ECO:0000313" key="6">
    <source>
        <dbReference type="Proteomes" id="UP000800036"/>
    </source>
</evidence>
<dbReference type="Pfam" id="PF23239">
    <property type="entry name" value="DUF7069"/>
    <property type="match status" value="1"/>
</dbReference>
<dbReference type="Pfam" id="PF24883">
    <property type="entry name" value="NPHP3_N"/>
    <property type="match status" value="1"/>
</dbReference>
<dbReference type="Gene3D" id="3.40.50.300">
    <property type="entry name" value="P-loop containing nucleotide triphosphate hydrolases"/>
    <property type="match status" value="1"/>
</dbReference>
<dbReference type="InterPro" id="IPR036770">
    <property type="entry name" value="Ankyrin_rpt-contain_sf"/>
</dbReference>
<dbReference type="AlphaFoldDB" id="A0A6A5UNI3"/>
<evidence type="ECO:0000256" key="1">
    <source>
        <dbReference type="ARBA" id="ARBA00022737"/>
    </source>
</evidence>
<feature type="repeat" description="ANK" evidence="2">
    <location>
        <begin position="581"/>
        <end position="613"/>
    </location>
</feature>
<keyword evidence="6" id="KW-1185">Reference proteome</keyword>
<evidence type="ECO:0000259" key="3">
    <source>
        <dbReference type="Pfam" id="PF23239"/>
    </source>
</evidence>
<dbReference type="SUPFAM" id="SSF48403">
    <property type="entry name" value="Ankyrin repeat"/>
    <property type="match status" value="1"/>
</dbReference>
<evidence type="ECO:0000256" key="2">
    <source>
        <dbReference type="PROSITE-ProRule" id="PRU00023"/>
    </source>
</evidence>
<dbReference type="OrthoDB" id="194358at2759"/>
<reference evidence="5" key="1">
    <citation type="journal article" date="2020" name="Stud. Mycol.">
        <title>101 Dothideomycetes genomes: a test case for predicting lifestyles and emergence of pathogens.</title>
        <authorList>
            <person name="Haridas S."/>
            <person name="Albert R."/>
            <person name="Binder M."/>
            <person name="Bloem J."/>
            <person name="Labutti K."/>
            <person name="Salamov A."/>
            <person name="Andreopoulos B."/>
            <person name="Baker S."/>
            <person name="Barry K."/>
            <person name="Bills G."/>
            <person name="Bluhm B."/>
            <person name="Cannon C."/>
            <person name="Castanera R."/>
            <person name="Culley D."/>
            <person name="Daum C."/>
            <person name="Ezra D."/>
            <person name="Gonzalez J."/>
            <person name="Henrissat B."/>
            <person name="Kuo A."/>
            <person name="Liang C."/>
            <person name="Lipzen A."/>
            <person name="Lutzoni F."/>
            <person name="Magnuson J."/>
            <person name="Mondo S."/>
            <person name="Nolan M."/>
            <person name="Ohm R."/>
            <person name="Pangilinan J."/>
            <person name="Park H.-J."/>
            <person name="Ramirez L."/>
            <person name="Alfaro M."/>
            <person name="Sun H."/>
            <person name="Tritt A."/>
            <person name="Yoshinaga Y."/>
            <person name="Zwiers L.-H."/>
            <person name="Turgeon B."/>
            <person name="Goodwin S."/>
            <person name="Spatafora J."/>
            <person name="Crous P."/>
            <person name="Grigoriev I."/>
        </authorList>
    </citation>
    <scope>NUCLEOTIDE SEQUENCE</scope>
    <source>
        <strain evidence="5">CBS 107.79</strain>
    </source>
</reference>
<evidence type="ECO:0000259" key="4">
    <source>
        <dbReference type="Pfam" id="PF24883"/>
    </source>
</evidence>
<dbReference type="EMBL" id="ML976753">
    <property type="protein sequence ID" value="KAF1965940.1"/>
    <property type="molecule type" value="Genomic_DNA"/>
</dbReference>
<evidence type="ECO:0000313" key="5">
    <source>
        <dbReference type="EMBL" id="KAF1965940.1"/>
    </source>
</evidence>
<dbReference type="Proteomes" id="UP000800036">
    <property type="component" value="Unassembled WGS sequence"/>
</dbReference>
<gene>
    <name evidence="5" type="ORF">BU23DRAFT_664180</name>
</gene>
<keyword evidence="2" id="KW-0040">ANK repeat</keyword>
<keyword evidence="1" id="KW-0677">Repeat</keyword>
<dbReference type="Pfam" id="PF12796">
    <property type="entry name" value="Ank_2"/>
    <property type="match status" value="2"/>
</dbReference>